<dbReference type="GO" id="GO:0032259">
    <property type="term" value="P:methylation"/>
    <property type="evidence" value="ECO:0007669"/>
    <property type="project" value="UniProtKB-KW"/>
</dbReference>
<gene>
    <name evidence="13" type="ordered locus">W5S_1554</name>
</gene>
<keyword evidence="5 9" id="KW-0812">Transmembrane</keyword>
<dbReference type="InterPro" id="IPR000045">
    <property type="entry name" value="Prepilin_IV_endopep_pep"/>
</dbReference>
<accession>A0A0H3I6U4</accession>
<dbReference type="STRING" id="1905730.W5S_1554"/>
<dbReference type="Pfam" id="PF06750">
    <property type="entry name" value="A24_N_bact"/>
    <property type="match status" value="1"/>
</dbReference>
<keyword evidence="9" id="KW-0808">Transferase</keyword>
<dbReference type="InterPro" id="IPR010627">
    <property type="entry name" value="Prepilin_pept_A24_N"/>
</dbReference>
<dbReference type="EC" id="3.4.23.43" evidence="9"/>
<dbReference type="AlphaFoldDB" id="A0A0H3I6U4"/>
<dbReference type="RefSeq" id="WP_014699306.1">
    <property type="nucleotide sequence ID" value="NC_017845.1"/>
</dbReference>
<name>A0A0H3I6U4_PECPM</name>
<dbReference type="GO" id="GO:0008168">
    <property type="term" value="F:methyltransferase activity"/>
    <property type="evidence" value="ECO:0007669"/>
    <property type="project" value="UniProtKB-KW"/>
</dbReference>
<feature type="domain" description="Prepilin peptidase A24 N-terminal" evidence="12">
    <location>
        <begin position="18"/>
        <end position="97"/>
    </location>
</feature>
<evidence type="ECO:0000256" key="9">
    <source>
        <dbReference type="RuleBase" id="RU003794"/>
    </source>
</evidence>
<evidence type="ECO:0000313" key="14">
    <source>
        <dbReference type="Proteomes" id="UP000008044"/>
    </source>
</evidence>
<comment type="catalytic activity">
    <reaction evidence="9">
        <text>Typically cleaves a -Gly-|-Phe- bond to release an N-terminal, basic peptide of 5-8 residues from type IV prepilin, and then N-methylates the new N-terminal amino group, the methyl donor being S-adenosyl-L-methionine.</text>
        <dbReference type="EC" id="3.4.23.43"/>
    </reaction>
</comment>
<feature type="transmembrane region" description="Helical" evidence="10">
    <location>
        <begin position="153"/>
        <end position="170"/>
    </location>
</feature>
<reference evidence="13 14" key="1">
    <citation type="journal article" date="2012" name="J. Bacteriol.">
        <title>Genome sequence of Pectobacterium sp. strain SCC3193.</title>
        <authorList>
            <person name="Koskinen J.P."/>
            <person name="Laine P."/>
            <person name="Niemi O."/>
            <person name="Nykyri J."/>
            <person name="Harjunpaa H."/>
            <person name="Auvinen P."/>
            <person name="Paulin L."/>
            <person name="Pirhonen M."/>
            <person name="Palva T."/>
            <person name="Holm L."/>
        </authorList>
    </citation>
    <scope>NUCLEOTIDE SEQUENCE [LARGE SCALE GENOMIC DNA]</scope>
    <source>
        <strain evidence="13 14">SCC3193</strain>
    </source>
</reference>
<evidence type="ECO:0000256" key="6">
    <source>
        <dbReference type="ARBA" id="ARBA00022989"/>
    </source>
</evidence>
<feature type="transmembrane region" description="Helical" evidence="10">
    <location>
        <begin position="227"/>
        <end position="247"/>
    </location>
</feature>
<evidence type="ECO:0000259" key="11">
    <source>
        <dbReference type="Pfam" id="PF01478"/>
    </source>
</evidence>
<dbReference type="GO" id="GO:0004190">
    <property type="term" value="F:aspartic-type endopeptidase activity"/>
    <property type="evidence" value="ECO:0007669"/>
    <property type="project" value="UniProtKB-EC"/>
</dbReference>
<organism evidence="13 14">
    <name type="scientific">Pectobacterium parmentieri</name>
    <dbReference type="NCBI Taxonomy" id="1905730"/>
    <lineage>
        <taxon>Bacteria</taxon>
        <taxon>Pseudomonadati</taxon>
        <taxon>Pseudomonadota</taxon>
        <taxon>Gammaproteobacteria</taxon>
        <taxon>Enterobacterales</taxon>
        <taxon>Pectobacteriaceae</taxon>
        <taxon>Pectobacterium</taxon>
    </lineage>
</organism>
<proteinExistence type="inferred from homology"/>
<dbReference type="GO" id="GO:0006465">
    <property type="term" value="P:signal peptide processing"/>
    <property type="evidence" value="ECO:0007669"/>
    <property type="project" value="TreeGrafter"/>
</dbReference>
<evidence type="ECO:0000313" key="13">
    <source>
        <dbReference type="EMBL" id="AFI89646.1"/>
    </source>
</evidence>
<evidence type="ECO:0000256" key="4">
    <source>
        <dbReference type="ARBA" id="ARBA00022519"/>
    </source>
</evidence>
<evidence type="ECO:0000256" key="7">
    <source>
        <dbReference type="ARBA" id="ARBA00023136"/>
    </source>
</evidence>
<dbReference type="InterPro" id="IPR050882">
    <property type="entry name" value="Prepilin_peptidase/N-MTase"/>
</dbReference>
<comment type="similarity">
    <text evidence="2 8">Belongs to the peptidase A24 family.</text>
</comment>
<keyword evidence="9" id="KW-0645">Protease</keyword>
<evidence type="ECO:0000259" key="12">
    <source>
        <dbReference type="Pfam" id="PF06750"/>
    </source>
</evidence>
<feature type="transmembrane region" description="Helical" evidence="10">
    <location>
        <begin position="190"/>
        <end position="221"/>
    </location>
</feature>
<dbReference type="KEGG" id="pec:W5S_1554"/>
<keyword evidence="4" id="KW-0997">Cell inner membrane</keyword>
<dbReference type="PANTHER" id="PTHR30487:SF0">
    <property type="entry name" value="PREPILIN LEADER PEPTIDASE_N-METHYLTRANSFERASE-RELATED"/>
    <property type="match status" value="1"/>
</dbReference>
<dbReference type="PATRIC" id="fig|1166016.3.peg.1573"/>
<keyword evidence="3" id="KW-1003">Cell membrane</keyword>
<evidence type="ECO:0000256" key="8">
    <source>
        <dbReference type="RuleBase" id="RU003793"/>
    </source>
</evidence>
<dbReference type="EMBL" id="CP003415">
    <property type="protein sequence ID" value="AFI89646.1"/>
    <property type="molecule type" value="Genomic_DNA"/>
</dbReference>
<evidence type="ECO:0000256" key="3">
    <source>
        <dbReference type="ARBA" id="ARBA00022475"/>
    </source>
</evidence>
<dbReference type="Proteomes" id="UP000008044">
    <property type="component" value="Chromosome"/>
</dbReference>
<dbReference type="HOGENOM" id="CLU_057101_0_0_6"/>
<dbReference type="Pfam" id="PF01478">
    <property type="entry name" value="Peptidase_A24"/>
    <property type="match status" value="1"/>
</dbReference>
<evidence type="ECO:0000256" key="5">
    <source>
        <dbReference type="ARBA" id="ARBA00022692"/>
    </source>
</evidence>
<evidence type="ECO:0000256" key="10">
    <source>
        <dbReference type="SAM" id="Phobius"/>
    </source>
</evidence>
<feature type="domain" description="Prepilin type IV endopeptidase peptidase" evidence="11">
    <location>
        <begin position="109"/>
        <end position="218"/>
    </location>
</feature>
<dbReference type="GO" id="GO:0005886">
    <property type="term" value="C:plasma membrane"/>
    <property type="evidence" value="ECO:0007669"/>
    <property type="project" value="UniProtKB-SubCell"/>
</dbReference>
<evidence type="ECO:0000256" key="2">
    <source>
        <dbReference type="ARBA" id="ARBA00005801"/>
    </source>
</evidence>
<comment type="function">
    <text evidence="9">Plays an essential role in type IV pili and type II pseudopili formation by proteolytically removing the leader sequence from substrate proteins and subsequently monomethylating the alpha-amino group of the newly exposed N-terminal phenylalanine.</text>
</comment>
<comment type="subcellular location">
    <subcellularLocation>
        <location evidence="1">Cell inner membrane</location>
        <topology evidence="1">Multi-pass membrane protein</topology>
    </subcellularLocation>
    <subcellularLocation>
        <location evidence="9">Cell membrane</location>
        <topology evidence="9">Multi-pass membrane protein</topology>
    </subcellularLocation>
</comment>
<keyword evidence="7 10" id="KW-0472">Membrane</keyword>
<dbReference type="eggNOG" id="COG1989">
    <property type="taxonomic scope" value="Bacteria"/>
</dbReference>
<keyword evidence="9" id="KW-0511">Multifunctional enzyme</keyword>
<dbReference type="PRINTS" id="PR00864">
    <property type="entry name" value="PREPILNPTASE"/>
</dbReference>
<protein>
    <recommendedName>
        <fullName evidence="9">Prepilin leader peptidase/N-methyltransferase</fullName>
        <ecNumber evidence="9">2.1.1.-</ecNumber>
        <ecNumber evidence="9">3.4.23.43</ecNumber>
    </recommendedName>
</protein>
<keyword evidence="6 10" id="KW-1133">Transmembrane helix</keyword>
<dbReference type="InterPro" id="IPR014032">
    <property type="entry name" value="Peptidase_A24A_bac"/>
</dbReference>
<sequence length="248" mass="27829">MINDRDTFCSPVRPGCRQFFNVVIYRMPRILAGEKLALSWPGSYCPACKHKIKVYHNIPLFGWLWLKGRCAHCQQPISRRYPLVELLTAVLFTLVIARDGITLQSLSDLLIFSLLIPLFFIDLDSMLLPDRLTLLVLVYALLLAGLGEGHTDFSDAVAAAALGFGLPWLLDRFYVWRHGREGMGMGDMKLFAGIGAWLGCQALLHIMVLASLSAIVVVLVLRRKKRYEPFAFGPYVIVAALILYFAVT</sequence>
<dbReference type="Gene3D" id="1.20.120.1220">
    <property type="match status" value="1"/>
</dbReference>
<keyword evidence="9" id="KW-0378">Hydrolase</keyword>
<dbReference type="PANTHER" id="PTHR30487">
    <property type="entry name" value="TYPE 4 PREPILIN-LIKE PROTEINS LEADER PEPTIDE-PROCESSING ENZYME"/>
    <property type="match status" value="1"/>
</dbReference>
<dbReference type="EC" id="2.1.1.-" evidence="9"/>
<feature type="transmembrane region" description="Helical" evidence="10">
    <location>
        <begin position="103"/>
        <end position="121"/>
    </location>
</feature>
<keyword evidence="9" id="KW-0489">Methyltransferase</keyword>
<evidence type="ECO:0000256" key="1">
    <source>
        <dbReference type="ARBA" id="ARBA00004429"/>
    </source>
</evidence>
<feature type="transmembrane region" description="Helical" evidence="10">
    <location>
        <begin position="128"/>
        <end position="147"/>
    </location>
</feature>